<protein>
    <submittedName>
        <fullName evidence="7">Peptide ABC transporter substrate-binding protein</fullName>
    </submittedName>
</protein>
<comment type="subcellular location">
    <subcellularLocation>
        <location evidence="1">Cell envelope</location>
    </subcellularLocation>
</comment>
<feature type="domain" description="Solute-binding protein family 5" evidence="6">
    <location>
        <begin position="74"/>
        <end position="453"/>
    </location>
</feature>
<dbReference type="Gene3D" id="3.10.105.10">
    <property type="entry name" value="Dipeptide-binding Protein, Domain 3"/>
    <property type="match status" value="1"/>
</dbReference>
<dbReference type="PROSITE" id="PS51257">
    <property type="entry name" value="PROKAR_LIPOPROTEIN"/>
    <property type="match status" value="1"/>
</dbReference>
<keyword evidence="8" id="KW-1185">Reference proteome</keyword>
<evidence type="ECO:0000256" key="4">
    <source>
        <dbReference type="ARBA" id="ARBA00022729"/>
    </source>
</evidence>
<dbReference type="InterPro" id="IPR000914">
    <property type="entry name" value="SBP_5_dom"/>
</dbReference>
<dbReference type="CDD" id="cd08504">
    <property type="entry name" value="PBP2_OppA"/>
    <property type="match status" value="1"/>
</dbReference>
<evidence type="ECO:0000256" key="1">
    <source>
        <dbReference type="ARBA" id="ARBA00004196"/>
    </source>
</evidence>
<dbReference type="Gene3D" id="3.40.190.10">
    <property type="entry name" value="Periplasmic binding protein-like II"/>
    <property type="match status" value="1"/>
</dbReference>
<evidence type="ECO:0000256" key="3">
    <source>
        <dbReference type="ARBA" id="ARBA00022448"/>
    </source>
</evidence>
<dbReference type="Proteomes" id="UP001523566">
    <property type="component" value="Unassembled WGS sequence"/>
</dbReference>
<dbReference type="Pfam" id="PF00496">
    <property type="entry name" value="SBP_bac_5"/>
    <property type="match status" value="1"/>
</dbReference>
<dbReference type="EMBL" id="JAMZFW010000008">
    <property type="protein sequence ID" value="MCP1102158.1"/>
    <property type="molecule type" value="Genomic_DNA"/>
</dbReference>
<dbReference type="Gene3D" id="3.90.76.10">
    <property type="entry name" value="Dipeptide-binding Protein, Domain 1"/>
    <property type="match status" value="1"/>
</dbReference>
<feature type="signal peptide" evidence="5">
    <location>
        <begin position="1"/>
        <end position="18"/>
    </location>
</feature>
<evidence type="ECO:0000259" key="6">
    <source>
        <dbReference type="Pfam" id="PF00496"/>
    </source>
</evidence>
<dbReference type="PANTHER" id="PTHR30290">
    <property type="entry name" value="PERIPLASMIC BINDING COMPONENT OF ABC TRANSPORTER"/>
    <property type="match status" value="1"/>
</dbReference>
<proteinExistence type="inferred from homology"/>
<keyword evidence="3" id="KW-0813">Transport</keyword>
<gene>
    <name evidence="7" type="ORF">NK125_06970</name>
</gene>
<dbReference type="RefSeq" id="WP_262065942.1">
    <property type="nucleotide sequence ID" value="NZ_JAMXOD010000008.1"/>
</dbReference>
<evidence type="ECO:0000256" key="5">
    <source>
        <dbReference type="SAM" id="SignalP"/>
    </source>
</evidence>
<dbReference type="SUPFAM" id="SSF53850">
    <property type="entry name" value="Periplasmic binding protein-like II"/>
    <property type="match status" value="1"/>
</dbReference>
<dbReference type="PANTHER" id="PTHR30290:SF10">
    <property type="entry name" value="PERIPLASMIC OLIGOPEPTIDE-BINDING PROTEIN-RELATED"/>
    <property type="match status" value="1"/>
</dbReference>
<reference evidence="7 8" key="1">
    <citation type="journal article" date="2022" name="Genome Biol. Evol.">
        <title>Host diet, physiology and behaviors set the stage for Lachnospiraceae cladogenesis.</title>
        <authorList>
            <person name="Vera-Ponce De Leon A."/>
            <person name="Schneider M."/>
            <person name="Jahnes B.C."/>
            <person name="Sadowski V."/>
            <person name="Camuy-Velez L.A."/>
            <person name="Duan J."/>
            <person name="Sabree Z.L."/>
        </authorList>
    </citation>
    <scope>NUCLEOTIDE SEQUENCE [LARGE SCALE GENOMIC DNA]</scope>
    <source>
        <strain evidence="7 8">PAL113</strain>
    </source>
</reference>
<evidence type="ECO:0000313" key="7">
    <source>
        <dbReference type="EMBL" id="MCP1102158.1"/>
    </source>
</evidence>
<dbReference type="PIRSF" id="PIRSF002741">
    <property type="entry name" value="MppA"/>
    <property type="match status" value="1"/>
</dbReference>
<evidence type="ECO:0000256" key="2">
    <source>
        <dbReference type="ARBA" id="ARBA00005695"/>
    </source>
</evidence>
<dbReference type="InterPro" id="IPR030678">
    <property type="entry name" value="Peptide/Ni-bd"/>
</dbReference>
<evidence type="ECO:0000313" key="8">
    <source>
        <dbReference type="Proteomes" id="UP001523566"/>
    </source>
</evidence>
<accession>A0ABT1E8L7</accession>
<keyword evidence="4 5" id="KW-0732">Signal</keyword>
<sequence length="526" mass="59542">MKKSILAMMIIVAMLAAGCSKQKEFSQEDTKEIVVTLNSDTGSLDPAGGIALTYLAYSVSALDELLAFDENGEIEYRAASSYEVNEEMTHWTFHLRKDGKWSNGDSVQAEDFIHTIQRALDPKSGSGYGNYLFPIKNAEAIYHGEKPMSELGVKAPDNFTLEFILESPCTYFLDLLRLPVYMPSCKEFADSSRSGWDKNPDTSLGNGPFYLSEYVPEQYFVLKKNPYYWNKEEIQLDQITYRFFDSQLTMMAAYEDGEVDVATNLQAAVLERYKDKEDLVLGNTIVTRYIYPNLNVKPFDDVRVRKALSLALDREELCEIVGGDTEPTYNFVAKYMLDKNTGEAYTKEWGPALNEDIKEAQRLLAEAGYPEGKGFPKLSYSYPALELDGDTAQVLQAQWKKNLGIEIELNPQELQVNYSQRRAGEFDLCRMNWTADFANPHTYLSMLLSNGTYNTSGINDPKYDQLVADQKMKEADSLAVGEEAYIIPLFTMKSCNLVRPGITNIKVIPASGFFDYRYADRKDVNK</sequence>
<comment type="caution">
    <text evidence="7">The sequence shown here is derived from an EMBL/GenBank/DDBJ whole genome shotgun (WGS) entry which is preliminary data.</text>
</comment>
<organism evidence="7 8">
    <name type="scientific">Aequitasia blattaphilus</name>
    <dbReference type="NCBI Taxonomy" id="2949332"/>
    <lineage>
        <taxon>Bacteria</taxon>
        <taxon>Bacillati</taxon>
        <taxon>Bacillota</taxon>
        <taxon>Clostridia</taxon>
        <taxon>Lachnospirales</taxon>
        <taxon>Lachnospiraceae</taxon>
        <taxon>Aequitasia</taxon>
    </lineage>
</organism>
<comment type="similarity">
    <text evidence="2">Belongs to the bacterial solute-binding protein 5 family.</text>
</comment>
<name>A0ABT1E8L7_9FIRM</name>
<feature type="chain" id="PRO_5046034669" evidence="5">
    <location>
        <begin position="19"/>
        <end position="526"/>
    </location>
</feature>
<dbReference type="InterPro" id="IPR039424">
    <property type="entry name" value="SBP_5"/>
</dbReference>